<evidence type="ECO:0000256" key="13">
    <source>
        <dbReference type="ARBA" id="ARBA00023200"/>
    </source>
</evidence>
<keyword evidence="10 16" id="KW-0238">DNA-binding</keyword>
<dbReference type="InterPro" id="IPR038575">
    <property type="entry name" value="E6_sf"/>
</dbReference>
<keyword evidence="9 16" id="KW-0805">Transcription regulation</keyword>
<evidence type="ECO:0000256" key="2">
    <source>
        <dbReference type="ARBA" id="ARBA00022518"/>
    </source>
</evidence>
<evidence type="ECO:0000256" key="14">
    <source>
        <dbReference type="ARBA" id="ARBA00023280"/>
    </source>
</evidence>
<dbReference type="SUPFAM" id="SSF161229">
    <property type="entry name" value="E6 C-terminal domain-like"/>
    <property type="match status" value="2"/>
</dbReference>
<dbReference type="Gene3D" id="3.30.240.40">
    <property type="entry name" value="E6 early regulatory protein"/>
    <property type="match status" value="2"/>
</dbReference>
<keyword evidence="5 16" id="KW-1090">Inhibition of host innate immune response by virus</keyword>
<dbReference type="GO" id="GO:0008270">
    <property type="term" value="F:zinc ion binding"/>
    <property type="evidence" value="ECO:0007669"/>
    <property type="project" value="UniProtKB-KW"/>
</dbReference>
<evidence type="ECO:0000256" key="16">
    <source>
        <dbReference type="HAMAP-Rule" id="MF_04006"/>
    </source>
</evidence>
<sequence>MDLKTVQDLRKHLQVPTEDLLVACNFCGHFLTFLELLEFDNKTLNLIWKEGHAFGCCSRCAAAVAKIEFENFYEKTVIGKEIEAESRSLLCCIAVRCCYCLRFLDYLEKLYICSHNLQFYKVRGCWKGVCRHCRQI</sequence>
<dbReference type="GO" id="GO:0030430">
    <property type="term" value="C:host cell cytoplasm"/>
    <property type="evidence" value="ECO:0007669"/>
    <property type="project" value="UniProtKB-SubCell"/>
</dbReference>
<dbReference type="GO" id="GO:0003677">
    <property type="term" value="F:DNA binding"/>
    <property type="evidence" value="ECO:0007669"/>
    <property type="project" value="UniProtKB-UniRule"/>
</dbReference>
<evidence type="ECO:0000256" key="17">
    <source>
        <dbReference type="RuleBase" id="RU363123"/>
    </source>
</evidence>
<keyword evidence="6 16" id="KW-0479">Metal-binding</keyword>
<keyword evidence="11 16" id="KW-0010">Activator</keyword>
<comment type="similarity">
    <text evidence="1 16 17">Belongs to the papillomaviridae E6 protein family.</text>
</comment>
<dbReference type="Pfam" id="PF00518">
    <property type="entry name" value="E6"/>
    <property type="match status" value="1"/>
</dbReference>
<dbReference type="Proteomes" id="UP000290488">
    <property type="component" value="Segment"/>
</dbReference>
<dbReference type="EMBL" id="MF588687">
    <property type="protein sequence ID" value="ATQ38154.1"/>
    <property type="molecule type" value="Genomic_DNA"/>
</dbReference>
<comment type="subunit">
    <text evidence="16">Forms homodimers. Interacts with ubiquitin-protein ligase UBE3A/E6-AP; this interaction stimulates UBE3A ubiquitin activity. Interacts with host BAK1.</text>
</comment>
<evidence type="ECO:0000256" key="9">
    <source>
        <dbReference type="ARBA" id="ARBA00023015"/>
    </source>
</evidence>
<keyword evidence="13 16" id="KW-1035">Host cytoplasm</keyword>
<evidence type="ECO:0000313" key="18">
    <source>
        <dbReference type="EMBL" id="ATQ38154.1"/>
    </source>
</evidence>
<evidence type="ECO:0000256" key="4">
    <source>
        <dbReference type="ARBA" id="ARBA00022581"/>
    </source>
</evidence>
<feature type="zinc finger region" evidence="16">
    <location>
        <begin position="24"/>
        <end position="60"/>
    </location>
</feature>
<keyword evidence="8 16" id="KW-0862">Zinc</keyword>
<keyword evidence="3 16" id="KW-1048">Host nucleus</keyword>
<dbReference type="GO" id="GO:0052150">
    <property type="term" value="P:symbiont-mediated perturbation of host apoptosis"/>
    <property type="evidence" value="ECO:0007669"/>
    <property type="project" value="UniProtKB-KW"/>
</dbReference>
<dbReference type="GO" id="GO:0042025">
    <property type="term" value="C:host cell nucleus"/>
    <property type="evidence" value="ECO:0007669"/>
    <property type="project" value="UniProtKB-SubCell"/>
</dbReference>
<gene>
    <name evidence="16 18" type="primary">E6</name>
</gene>
<keyword evidence="2 16" id="KW-0244">Early protein</keyword>
<evidence type="ECO:0000256" key="15">
    <source>
        <dbReference type="ARBA" id="ARBA00023323"/>
    </source>
</evidence>
<keyword evidence="15 16" id="KW-1119">Modulation of host cell apoptosis by virus</keyword>
<evidence type="ECO:0000256" key="11">
    <source>
        <dbReference type="ARBA" id="ARBA00023159"/>
    </source>
</evidence>
<evidence type="ECO:0000256" key="8">
    <source>
        <dbReference type="ARBA" id="ARBA00022833"/>
    </source>
</evidence>
<dbReference type="GO" id="GO:0039502">
    <property type="term" value="P:symbiont-mediated suppression of host type I interferon-mediated signaling pathway"/>
    <property type="evidence" value="ECO:0007669"/>
    <property type="project" value="UniProtKB-UniRule"/>
</dbReference>
<name>A0A2D2AL19_9PAPI</name>
<keyword evidence="7 16" id="KW-0863">Zinc-finger</keyword>
<comment type="function">
    <text evidence="16">Plays a major role in the induction and maintenance of cellular transformation. E6 associates with host UBE3A/E6-AP ubiquitin-protein ligase and modulates its activity. Protects host keratinocytes from apoptosis by mediating the degradation of host BAK1. May also inhibit host immune response.</text>
</comment>
<dbReference type="GO" id="GO:0052170">
    <property type="term" value="P:symbiont-mediated suppression of host innate immune response"/>
    <property type="evidence" value="ECO:0007669"/>
    <property type="project" value="UniProtKB-KW"/>
</dbReference>
<evidence type="ECO:0000256" key="10">
    <source>
        <dbReference type="ARBA" id="ARBA00023125"/>
    </source>
</evidence>
<dbReference type="InterPro" id="IPR001334">
    <property type="entry name" value="E6"/>
</dbReference>
<feature type="zinc finger region" evidence="16">
    <location>
        <begin position="97"/>
        <end position="133"/>
    </location>
</feature>
<evidence type="ECO:0000256" key="7">
    <source>
        <dbReference type="ARBA" id="ARBA00022771"/>
    </source>
</evidence>
<evidence type="ECO:0000256" key="5">
    <source>
        <dbReference type="ARBA" id="ARBA00022632"/>
    </source>
</evidence>
<evidence type="ECO:0000256" key="12">
    <source>
        <dbReference type="ARBA" id="ARBA00023163"/>
    </source>
</evidence>
<reference evidence="18" key="1">
    <citation type="journal article" date="2018" name="MSphere">
        <title>Metagenomic Discovery of 83 New Human Papillomavirus Types in Patients with Immunodeficiency.</title>
        <authorList>
            <person name="Pastrana D.V."/>
            <person name="Peretti A."/>
            <person name="Welch N.L."/>
            <person name="Borgogna C."/>
            <person name="Olivero C."/>
            <person name="Badolato R."/>
            <person name="Notarangelo L.D."/>
            <person name="Gariglio M."/>
            <person name="FitzGerald P.C."/>
            <person name="McIntosh C.E."/>
            <person name="Reeves J."/>
            <person name="Starrett G.J."/>
            <person name="Bliskovsky V."/>
            <person name="Velez D."/>
            <person name="Brownell I."/>
            <person name="Yarchoan R."/>
            <person name="Wyvill K.M."/>
            <person name="Uldrick T.S."/>
            <person name="Maldarelli F."/>
            <person name="Lisco A."/>
            <person name="Sereti I."/>
            <person name="Gonzalez C.M."/>
            <person name="Androphy E.J."/>
            <person name="McBride A.A."/>
            <person name="Van Doorslaer K."/>
            <person name="Garcia F."/>
            <person name="Dvoretzky I."/>
            <person name="Liu J.S."/>
            <person name="Han J."/>
            <person name="Murphy P.M."/>
            <person name="McDermott D.H."/>
            <person name="Buck C.B."/>
        </authorList>
    </citation>
    <scope>NUCLEOTIDE SEQUENCE</scope>
    <source>
        <strain evidence="18">Beta05_EV03c09</strain>
    </source>
</reference>
<keyword evidence="12 16" id="KW-0804">Transcription</keyword>
<accession>A0A2D2AL19</accession>
<dbReference type="GO" id="GO:0006355">
    <property type="term" value="P:regulation of DNA-templated transcription"/>
    <property type="evidence" value="ECO:0007669"/>
    <property type="project" value="UniProtKB-UniRule"/>
</dbReference>
<evidence type="ECO:0000256" key="3">
    <source>
        <dbReference type="ARBA" id="ARBA00022562"/>
    </source>
</evidence>
<protein>
    <recommendedName>
        <fullName evidence="16 17">Protein E6</fullName>
    </recommendedName>
</protein>
<keyword evidence="4 16" id="KW-0945">Host-virus interaction</keyword>
<comment type="caution">
    <text evidence="16">Lacks conserved residue(s) required for the propagation of feature annotation.</text>
</comment>
<comment type="subcellular location">
    <subcellularLocation>
        <location evidence="16 17">Host cytoplasm</location>
    </subcellularLocation>
    <subcellularLocation>
        <location evidence="16 17">Host nucleus</location>
    </subcellularLocation>
</comment>
<organism evidence="18">
    <name type="scientific">Betapapillomavirus 5</name>
    <dbReference type="NCBI Taxonomy" id="334209"/>
    <lineage>
        <taxon>Viruses</taxon>
        <taxon>Monodnaviria</taxon>
        <taxon>Shotokuvirae</taxon>
        <taxon>Cossaviricota</taxon>
        <taxon>Papovaviricetes</taxon>
        <taxon>Zurhausenvirales</taxon>
        <taxon>Papillomaviridae</taxon>
        <taxon>Firstpapillomavirinae</taxon>
        <taxon>Betapapillomavirus</taxon>
    </lineage>
</organism>
<evidence type="ECO:0000256" key="6">
    <source>
        <dbReference type="ARBA" id="ARBA00022723"/>
    </source>
</evidence>
<proteinExistence type="inferred from homology"/>
<dbReference type="GO" id="GO:0039648">
    <property type="term" value="P:symbiont-mediated perturbation of host ubiquitin-like protein modification"/>
    <property type="evidence" value="ECO:0007669"/>
    <property type="project" value="UniProtKB-UniRule"/>
</dbReference>
<dbReference type="GO" id="GO:0006351">
    <property type="term" value="P:DNA-templated transcription"/>
    <property type="evidence" value="ECO:0007669"/>
    <property type="project" value="UniProtKB-UniRule"/>
</dbReference>
<evidence type="ECO:0000256" key="1">
    <source>
        <dbReference type="ARBA" id="ARBA00006346"/>
    </source>
</evidence>
<dbReference type="HAMAP" id="MF_04006">
    <property type="entry name" value="HPV_E6"/>
    <property type="match status" value="1"/>
</dbReference>
<keyword evidence="14 16" id="KW-0899">Viral immunoevasion</keyword>